<gene>
    <name evidence="10" type="ORF">U1T56_13915</name>
</gene>
<evidence type="ECO:0000313" key="11">
    <source>
        <dbReference type="Proteomes" id="UP001375743"/>
    </source>
</evidence>
<comment type="caution">
    <text evidence="10">The sequence shown here is derived from an EMBL/GenBank/DDBJ whole genome shotgun (WGS) entry which is preliminary data.</text>
</comment>
<proteinExistence type="predicted"/>
<dbReference type="Gene3D" id="6.10.340.10">
    <property type="match status" value="1"/>
</dbReference>
<dbReference type="SUPFAM" id="SSF47384">
    <property type="entry name" value="Homodimeric domain of signal transducing histidine kinase"/>
    <property type="match status" value="1"/>
</dbReference>
<accession>A0ABU8XUZ4</accession>
<dbReference type="SUPFAM" id="SSF158472">
    <property type="entry name" value="HAMP domain-like"/>
    <property type="match status" value="1"/>
</dbReference>
<evidence type="ECO:0000256" key="2">
    <source>
        <dbReference type="ARBA" id="ARBA00004370"/>
    </source>
</evidence>
<dbReference type="Pfam" id="PF02518">
    <property type="entry name" value="HATPase_c"/>
    <property type="match status" value="1"/>
</dbReference>
<dbReference type="Pfam" id="PF00672">
    <property type="entry name" value="HAMP"/>
    <property type="match status" value="1"/>
</dbReference>
<dbReference type="SMART" id="SM00387">
    <property type="entry name" value="HATPase_c"/>
    <property type="match status" value="1"/>
</dbReference>
<evidence type="ECO:0000313" key="10">
    <source>
        <dbReference type="EMBL" id="MEK0084255.1"/>
    </source>
</evidence>
<keyword evidence="7" id="KW-0472">Membrane</keyword>
<keyword evidence="11" id="KW-1185">Reference proteome</keyword>
<dbReference type="SMART" id="SM00304">
    <property type="entry name" value="HAMP"/>
    <property type="match status" value="1"/>
</dbReference>
<dbReference type="CDD" id="cd00082">
    <property type="entry name" value="HisKA"/>
    <property type="match status" value="1"/>
</dbReference>
<dbReference type="InterPro" id="IPR003594">
    <property type="entry name" value="HATPase_dom"/>
</dbReference>
<dbReference type="InterPro" id="IPR003660">
    <property type="entry name" value="HAMP_dom"/>
</dbReference>
<evidence type="ECO:0000256" key="5">
    <source>
        <dbReference type="ARBA" id="ARBA00022679"/>
    </source>
</evidence>
<comment type="catalytic activity">
    <reaction evidence="1">
        <text>ATP + protein L-histidine = ADP + protein N-phospho-L-histidine.</text>
        <dbReference type="EC" id="2.7.13.3"/>
    </reaction>
</comment>
<dbReference type="EMBL" id="JBBLZC010000013">
    <property type="protein sequence ID" value="MEK0084255.1"/>
    <property type="molecule type" value="Genomic_DNA"/>
</dbReference>
<dbReference type="PROSITE" id="PS50885">
    <property type="entry name" value="HAMP"/>
    <property type="match status" value="1"/>
</dbReference>
<dbReference type="InterPro" id="IPR004358">
    <property type="entry name" value="Sig_transdc_His_kin-like_C"/>
</dbReference>
<dbReference type="Gene3D" id="1.10.287.130">
    <property type="match status" value="1"/>
</dbReference>
<evidence type="ECO:0000256" key="6">
    <source>
        <dbReference type="ARBA" id="ARBA00022777"/>
    </source>
</evidence>
<feature type="transmembrane region" description="Helical" evidence="7">
    <location>
        <begin position="22"/>
        <end position="44"/>
    </location>
</feature>
<dbReference type="Proteomes" id="UP001375743">
    <property type="component" value="Unassembled WGS sequence"/>
</dbReference>
<comment type="subcellular location">
    <subcellularLocation>
        <location evidence="2">Membrane</location>
    </subcellularLocation>
</comment>
<dbReference type="RefSeq" id="WP_418160103.1">
    <property type="nucleotide sequence ID" value="NZ_JBBLZC010000013.1"/>
</dbReference>
<evidence type="ECO:0000256" key="7">
    <source>
        <dbReference type="SAM" id="Phobius"/>
    </source>
</evidence>
<keyword evidence="6" id="KW-0418">Kinase</keyword>
<dbReference type="SMART" id="SM00388">
    <property type="entry name" value="HisKA"/>
    <property type="match status" value="1"/>
</dbReference>
<feature type="transmembrane region" description="Helical" evidence="7">
    <location>
        <begin position="193"/>
        <end position="218"/>
    </location>
</feature>
<dbReference type="EC" id="2.7.13.3" evidence="3"/>
<keyword evidence="10" id="KW-0067">ATP-binding</keyword>
<dbReference type="Pfam" id="PF00512">
    <property type="entry name" value="HisKA"/>
    <property type="match status" value="1"/>
</dbReference>
<dbReference type="InterPro" id="IPR003661">
    <property type="entry name" value="HisK_dim/P_dom"/>
</dbReference>
<dbReference type="CDD" id="cd06225">
    <property type="entry name" value="HAMP"/>
    <property type="match status" value="1"/>
</dbReference>
<dbReference type="CDD" id="cd16922">
    <property type="entry name" value="HATPase_EvgS-ArcB-TorS-like"/>
    <property type="match status" value="1"/>
</dbReference>
<name>A0ABU8XUZ4_9PROT</name>
<feature type="domain" description="HAMP" evidence="9">
    <location>
        <begin position="215"/>
        <end position="267"/>
    </location>
</feature>
<dbReference type="GO" id="GO:0005524">
    <property type="term" value="F:ATP binding"/>
    <property type="evidence" value="ECO:0007669"/>
    <property type="project" value="UniProtKB-KW"/>
</dbReference>
<keyword evidence="4" id="KW-0597">Phosphoprotein</keyword>
<keyword evidence="7" id="KW-1133">Transmembrane helix</keyword>
<protein>
    <recommendedName>
        <fullName evidence="3">histidine kinase</fullName>
        <ecNumber evidence="3">2.7.13.3</ecNumber>
    </recommendedName>
</protein>
<evidence type="ECO:0000256" key="1">
    <source>
        <dbReference type="ARBA" id="ARBA00000085"/>
    </source>
</evidence>
<keyword evidence="10" id="KW-0547">Nucleotide-binding</keyword>
<evidence type="ECO:0000259" key="9">
    <source>
        <dbReference type="PROSITE" id="PS50885"/>
    </source>
</evidence>
<dbReference type="PROSITE" id="PS50109">
    <property type="entry name" value="HIS_KIN"/>
    <property type="match status" value="1"/>
</dbReference>
<keyword evidence="5" id="KW-0808">Transferase</keyword>
<dbReference type="InterPro" id="IPR036097">
    <property type="entry name" value="HisK_dim/P_sf"/>
</dbReference>
<dbReference type="PRINTS" id="PR00344">
    <property type="entry name" value="BCTRLSENSOR"/>
</dbReference>
<keyword evidence="7" id="KW-0812">Transmembrane</keyword>
<feature type="domain" description="Histidine kinase" evidence="8">
    <location>
        <begin position="282"/>
        <end position="500"/>
    </location>
</feature>
<evidence type="ECO:0000256" key="3">
    <source>
        <dbReference type="ARBA" id="ARBA00012438"/>
    </source>
</evidence>
<dbReference type="Gene3D" id="3.30.565.10">
    <property type="entry name" value="Histidine kinase-like ATPase, C-terminal domain"/>
    <property type="match status" value="1"/>
</dbReference>
<dbReference type="PANTHER" id="PTHR43047:SF78">
    <property type="entry name" value="SENSORY_REGULATORY PROTEIN RPFC"/>
    <property type="match status" value="1"/>
</dbReference>
<dbReference type="InterPro" id="IPR005467">
    <property type="entry name" value="His_kinase_dom"/>
</dbReference>
<evidence type="ECO:0000259" key="8">
    <source>
        <dbReference type="PROSITE" id="PS50109"/>
    </source>
</evidence>
<sequence>MRLRDLPIALVARTPARVQTKLLAAFLAMVVLLVALGAVGLRLLSGVNQQTEGLIKLQRKIAAYRQVQHDTTGQLYAVASALLSPNERTLEGVLRQLAQFGYDLDRLQFVAKDEIELLVEVRKEYDRFIEIVRRVVELARSGHAAEARQVQQAEAGPLADRLERLTNELVNLAEADMVAGIEASEQAYARSTWIVIGFALGSIVLALGLGYVISWSVIEPVAEIEGRLRRIAGGDFTQRARVVNRDELGSLAAGVNRMCEELGRLYEQLEAASRHKSEFLANTSHELRTPLNAILGYTELIQDGIYGEVPERIRAVLDRVQGSGRHLLGLINDVLDLSKIEAGRLVLSTNDYAVPAVVHTVVTATEALAAEKGLDLRIEIAEPLPLAHGDERRITQVLLNLVGNAIKFTEEGEIVIRVETTDDGFHIAVEDTGPGIALPDQKRIFEEFRQVDSSSTRRKGGTGLGLAIAKRIVELHGGRIWVESALGRGATFHLVLPRQAVAQRLAA</sequence>
<reference evidence="10 11" key="1">
    <citation type="submission" date="2024-01" db="EMBL/GenBank/DDBJ databases">
        <title>Multi-omics insights into the function and evolution of sodium benzoate biodegradation pathways in Benzoatithermus flavus gen. nov., sp. nov. from hot spring.</title>
        <authorList>
            <person name="Hu C.-J."/>
            <person name="Li W.-J."/>
        </authorList>
    </citation>
    <scope>NUCLEOTIDE SEQUENCE [LARGE SCALE GENOMIC DNA]</scope>
    <source>
        <strain evidence="10 11">SYSU G07066</strain>
    </source>
</reference>
<dbReference type="PANTHER" id="PTHR43047">
    <property type="entry name" value="TWO-COMPONENT HISTIDINE PROTEIN KINASE"/>
    <property type="match status" value="1"/>
</dbReference>
<evidence type="ECO:0000256" key="4">
    <source>
        <dbReference type="ARBA" id="ARBA00022553"/>
    </source>
</evidence>
<dbReference type="SUPFAM" id="SSF55874">
    <property type="entry name" value="ATPase domain of HSP90 chaperone/DNA topoisomerase II/histidine kinase"/>
    <property type="match status" value="1"/>
</dbReference>
<dbReference type="InterPro" id="IPR036890">
    <property type="entry name" value="HATPase_C_sf"/>
</dbReference>
<organism evidence="10 11">
    <name type="scientific">Benzoatithermus flavus</name>
    <dbReference type="NCBI Taxonomy" id="3108223"/>
    <lineage>
        <taxon>Bacteria</taxon>
        <taxon>Pseudomonadati</taxon>
        <taxon>Pseudomonadota</taxon>
        <taxon>Alphaproteobacteria</taxon>
        <taxon>Geminicoccales</taxon>
        <taxon>Geminicoccaceae</taxon>
        <taxon>Benzoatithermus</taxon>
    </lineage>
</organism>